<evidence type="ECO:0000256" key="1">
    <source>
        <dbReference type="SAM" id="Phobius"/>
    </source>
</evidence>
<name>A0A0E0I7X1_ORYNI</name>
<dbReference type="EnsemblPlants" id="ONIVA08G04880.1">
    <property type="protein sequence ID" value="ONIVA08G04880.1"/>
    <property type="gene ID" value="ONIVA08G04880"/>
</dbReference>
<proteinExistence type="predicted"/>
<keyword evidence="1" id="KW-0812">Transmembrane</keyword>
<dbReference type="AlphaFoldDB" id="A0A0E0I7X1"/>
<accession>A0A0E0I7X1</accession>
<dbReference type="Proteomes" id="UP000006591">
    <property type="component" value="Chromosome 8"/>
</dbReference>
<feature type="transmembrane region" description="Helical" evidence="1">
    <location>
        <begin position="305"/>
        <end position="323"/>
    </location>
</feature>
<keyword evidence="1" id="KW-1133">Transmembrane helix</keyword>
<keyword evidence="3" id="KW-1185">Reference proteome</keyword>
<evidence type="ECO:0000313" key="2">
    <source>
        <dbReference type="EnsemblPlants" id="ONIVA08G04880.1"/>
    </source>
</evidence>
<keyword evidence="1" id="KW-0472">Membrane</keyword>
<reference evidence="2" key="1">
    <citation type="submission" date="2015-04" db="UniProtKB">
        <authorList>
            <consortium name="EnsemblPlants"/>
        </authorList>
    </citation>
    <scope>IDENTIFICATION</scope>
    <source>
        <strain evidence="2">SL10</strain>
    </source>
</reference>
<sequence>MAAKKSGEFAVVPVAAHPQDSHCASEPEPVAEGLILGKDRADAGAGVLARDHRAPCADRDAARPRLTVADTDGADVFARERGVSSREALLGKNGPAGLALSDLFFKRETGAPLVDMARAGGLTVGGTNADDVFARERGVSESDLLPRETSEPLLLLLDKHRDAGTGVFARERGMSFGDALLGKNHPAGLREIDAPLLDKKFFSGDYSFARKTAAPPFPVLVAADEHGVRTDKALRPAPSAPHSEQVAIDVLVVGAKEVPAAADAAAGADSGGGHGSNLPTVVGIFAASTAVTMVAAGAVSPPVAFGAFLLLLGGLFVSVSGVLEN</sequence>
<dbReference type="HOGENOM" id="CLU_1039701_0_0_1"/>
<reference evidence="2" key="2">
    <citation type="submission" date="2018-04" db="EMBL/GenBank/DDBJ databases">
        <title>OnivRS2 (Oryza nivara Reference Sequence Version 2).</title>
        <authorList>
            <person name="Zhang J."/>
            <person name="Kudrna D."/>
            <person name="Lee S."/>
            <person name="Talag J."/>
            <person name="Rajasekar S."/>
            <person name="Welchert J."/>
            <person name="Hsing Y.-I."/>
            <person name="Wing R.A."/>
        </authorList>
    </citation>
    <scope>NUCLEOTIDE SEQUENCE [LARGE SCALE GENOMIC DNA]</scope>
    <source>
        <strain evidence="2">SL10</strain>
    </source>
</reference>
<protein>
    <submittedName>
        <fullName evidence="2">Uncharacterized protein</fullName>
    </submittedName>
</protein>
<dbReference type="Gramene" id="ONIVA08G04880.1">
    <property type="protein sequence ID" value="ONIVA08G04880.1"/>
    <property type="gene ID" value="ONIVA08G04880"/>
</dbReference>
<evidence type="ECO:0000313" key="3">
    <source>
        <dbReference type="Proteomes" id="UP000006591"/>
    </source>
</evidence>
<organism evidence="2">
    <name type="scientific">Oryza nivara</name>
    <name type="common">Indian wild rice</name>
    <name type="synonym">Oryza sativa f. spontanea</name>
    <dbReference type="NCBI Taxonomy" id="4536"/>
    <lineage>
        <taxon>Eukaryota</taxon>
        <taxon>Viridiplantae</taxon>
        <taxon>Streptophyta</taxon>
        <taxon>Embryophyta</taxon>
        <taxon>Tracheophyta</taxon>
        <taxon>Spermatophyta</taxon>
        <taxon>Magnoliopsida</taxon>
        <taxon>Liliopsida</taxon>
        <taxon>Poales</taxon>
        <taxon>Poaceae</taxon>
        <taxon>BOP clade</taxon>
        <taxon>Oryzoideae</taxon>
        <taxon>Oryzeae</taxon>
        <taxon>Oryzinae</taxon>
        <taxon>Oryza</taxon>
    </lineage>
</organism>
<dbReference type="OMA" id="HRAPCAD"/>